<comment type="caution">
    <text evidence="2">The sequence shown here is derived from an EMBL/GenBank/DDBJ whole genome shotgun (WGS) entry which is preliminary data.</text>
</comment>
<feature type="compositionally biased region" description="Basic and acidic residues" evidence="1">
    <location>
        <begin position="14"/>
        <end position="27"/>
    </location>
</feature>
<sequence length="708" mass="79193">GHKGQDGGPGSDATDSHSEGTDKDKSKCSSGMHRFPPPSWLRDKCEGLYQRAKPGERGKDGGKGGNAGKPGNGGNAGGMTLRYRKQMGQTTLKTCGGTGAQPAQNGKGGKGGEGGQGGRGVKCHLKSVRTQGWQVIVVCQGEYTERARKGDTGKKGAAGSTPAVKGNDGTVSKELIQYGLLDAPSKKKFPAELLLIIRRRAVDLLLADRDNQKGRDALRFIKDVATGRNDVEDIKKDAERKLAFLDVEGFDIFGKNSLFAPLIRWETFYEDIDNITKAAGDYEKAFNDIITSVNNKKDLKQMASKFSDVATRQVTAQRNRLIAARNVDESEKRMYIKAIKSEEQRMIGILTRIMNLLPEAYQKTKNKLDAEQFLAVLQGITGFSGAVAGEDPFAFIDSAVGIMDYEINKPCFKSLGTIRKNLKKWITFGKEYKPLSDSSDLNFDKVKVSAIPEVMKANLDISKEKLAADLVCLLEEAARPRDMFKEIQQEGYTRFGISEDEICPSCYNARLIKMYIELYGFEQQDTIPDKIHLKVRHLSGAHFLAGDKKIKNYRQPITDYRNLKFDRFTISNDKKCRKKKKRGKNSRYCVEKDDRRWEPMCSHSLNGPTDSGLMMGKEECTSPSGYYELFIPVDKNLDCSATRMKDTNCKDLDLTKFTKMNVWVYYLYWSNKYPVGPDDPVCRVATIKRNQTEIVKQQVPDALEEDKE</sequence>
<accession>A0ABN8LN70</accession>
<reference evidence="2 3" key="1">
    <citation type="submission" date="2022-05" db="EMBL/GenBank/DDBJ databases">
        <authorList>
            <consortium name="Genoscope - CEA"/>
            <person name="William W."/>
        </authorList>
    </citation>
    <scope>NUCLEOTIDE SEQUENCE [LARGE SCALE GENOMIC DNA]</scope>
</reference>
<feature type="region of interest" description="Disordered" evidence="1">
    <location>
        <begin position="92"/>
        <end position="119"/>
    </location>
</feature>
<protein>
    <submittedName>
        <fullName evidence="2">Uncharacterized protein</fullName>
    </submittedName>
</protein>
<keyword evidence="3" id="KW-1185">Reference proteome</keyword>
<feature type="non-terminal residue" evidence="2">
    <location>
        <position position="1"/>
    </location>
</feature>
<feature type="compositionally biased region" description="Basic and acidic residues" evidence="1">
    <location>
        <begin position="53"/>
        <end position="62"/>
    </location>
</feature>
<gene>
    <name evidence="2" type="ORF">PEVE_00044246</name>
</gene>
<evidence type="ECO:0000313" key="3">
    <source>
        <dbReference type="Proteomes" id="UP001159427"/>
    </source>
</evidence>
<evidence type="ECO:0000256" key="1">
    <source>
        <dbReference type="SAM" id="MobiDB-lite"/>
    </source>
</evidence>
<evidence type="ECO:0000313" key="2">
    <source>
        <dbReference type="EMBL" id="CAH3018661.1"/>
    </source>
</evidence>
<dbReference type="EMBL" id="CALNXI010000093">
    <property type="protein sequence ID" value="CAH3018661.1"/>
    <property type="molecule type" value="Genomic_DNA"/>
</dbReference>
<feature type="compositionally biased region" description="Gly residues" evidence="1">
    <location>
        <begin position="106"/>
        <end position="119"/>
    </location>
</feature>
<organism evidence="2 3">
    <name type="scientific">Porites evermanni</name>
    <dbReference type="NCBI Taxonomy" id="104178"/>
    <lineage>
        <taxon>Eukaryota</taxon>
        <taxon>Metazoa</taxon>
        <taxon>Cnidaria</taxon>
        <taxon>Anthozoa</taxon>
        <taxon>Hexacorallia</taxon>
        <taxon>Scleractinia</taxon>
        <taxon>Fungiina</taxon>
        <taxon>Poritidae</taxon>
        <taxon>Porites</taxon>
    </lineage>
</organism>
<dbReference type="Proteomes" id="UP001159427">
    <property type="component" value="Unassembled WGS sequence"/>
</dbReference>
<proteinExistence type="predicted"/>
<feature type="region of interest" description="Disordered" evidence="1">
    <location>
        <begin position="1"/>
        <end position="80"/>
    </location>
</feature>
<feature type="compositionally biased region" description="Gly residues" evidence="1">
    <location>
        <begin position="63"/>
        <end position="77"/>
    </location>
</feature>
<name>A0ABN8LN70_9CNID</name>
<feature type="compositionally biased region" description="Gly residues" evidence="1">
    <location>
        <begin position="1"/>
        <end position="10"/>
    </location>
</feature>